<dbReference type="GO" id="GO:0045944">
    <property type="term" value="P:positive regulation of transcription by RNA polymerase II"/>
    <property type="evidence" value="ECO:0007669"/>
    <property type="project" value="TreeGrafter"/>
</dbReference>
<keyword evidence="3" id="KW-1185">Reference proteome</keyword>
<reference evidence="2" key="1">
    <citation type="journal article" date="2019" name="Plant J.">
        <title>Chlorella vulgaris genome assembly and annotation reveals the molecular basis for metabolic acclimation to high light conditions.</title>
        <authorList>
            <person name="Cecchin M."/>
            <person name="Marcolungo L."/>
            <person name="Rossato M."/>
            <person name="Girolomoni L."/>
            <person name="Cosentino E."/>
            <person name="Cuine S."/>
            <person name="Li-Beisson Y."/>
            <person name="Delledonne M."/>
            <person name="Ballottari M."/>
        </authorList>
    </citation>
    <scope>NUCLEOTIDE SEQUENCE</scope>
    <source>
        <strain evidence="2">211/11P</strain>
    </source>
</reference>
<dbReference type="PANTHER" id="PTHR46007">
    <property type="entry name" value="MEDIATOR OF RNA POLYMERASE II TRANSCRIPTION SUBUNIT 12"/>
    <property type="match status" value="1"/>
</dbReference>
<evidence type="ECO:0000313" key="3">
    <source>
        <dbReference type="Proteomes" id="UP001055712"/>
    </source>
</evidence>
<feature type="compositionally biased region" description="Low complexity" evidence="1">
    <location>
        <begin position="410"/>
        <end position="442"/>
    </location>
</feature>
<name>A0A9D4TTH3_CHLVU</name>
<feature type="region of interest" description="Disordered" evidence="1">
    <location>
        <begin position="403"/>
        <end position="461"/>
    </location>
</feature>
<dbReference type="EMBL" id="SIDB01000004">
    <property type="protein sequence ID" value="KAI3433839.1"/>
    <property type="molecule type" value="Genomic_DNA"/>
</dbReference>
<comment type="caution">
    <text evidence="2">The sequence shown here is derived from an EMBL/GenBank/DDBJ whole genome shotgun (WGS) entry which is preliminary data.</text>
</comment>
<feature type="region of interest" description="Disordered" evidence="1">
    <location>
        <begin position="81"/>
        <end position="131"/>
    </location>
</feature>
<evidence type="ECO:0000256" key="1">
    <source>
        <dbReference type="SAM" id="MobiDB-lite"/>
    </source>
</evidence>
<protein>
    <submittedName>
        <fullName evidence="2">Uncharacterized protein</fullName>
    </submittedName>
</protein>
<organism evidence="2 3">
    <name type="scientific">Chlorella vulgaris</name>
    <name type="common">Green alga</name>
    <dbReference type="NCBI Taxonomy" id="3077"/>
    <lineage>
        <taxon>Eukaryota</taxon>
        <taxon>Viridiplantae</taxon>
        <taxon>Chlorophyta</taxon>
        <taxon>core chlorophytes</taxon>
        <taxon>Trebouxiophyceae</taxon>
        <taxon>Chlorellales</taxon>
        <taxon>Chlorellaceae</taxon>
        <taxon>Chlorella clade</taxon>
        <taxon>Chlorella</taxon>
    </lineage>
</organism>
<dbReference type="GO" id="GO:0016592">
    <property type="term" value="C:mediator complex"/>
    <property type="evidence" value="ECO:0007669"/>
    <property type="project" value="TreeGrafter"/>
</dbReference>
<sequence length="532" mass="58176">MPNTGKRAEPPTEEERARIVSGPDPDRFYCPHSGCNRSFAELWRLKVHFRAPPDVRGSGKERGHGTELKFCPKCGKDLRPGKHHVGCSAGKSAPRQAAKRQRQQQMSTTSESPQAVTAATTTEQTSGSWEQAVRRQAVKQRQTSEAESKQRIRKAEACRIETLVQNLDAHHAGGLLFHSNVHHHSTPTPAGGGSEATMAPQQFFQQQQQPGGADGGASQQHQGQPAQLPHMDLPQHGGDGGQLRTHSPSPLDLFSDPFGAVSHANGHLDPFGHEEDDLLRIPSPPPLPADWDVAPRAGMLFDFDQFDASKKHLTGTSAPLVTVTTSMNPVDVLNPSDDYIWQILFAGENDAVPKRVTAHLHHPPATSLSYLDEADPLLDAILSSDLGPSPLPSDVPDVPLRQHEQRATDAQQQAQQQQQQAQQQQQQAQQQAQQQHEQSNQQQHEHQAHQQQYEQQVQLGTGSRLDPSAERLVPVGNGQYQHAQQHQQMHSSMGVAAYQHHPPQRNGFGGSHGPADLAPPAVKLEGGSFSFL</sequence>
<evidence type="ECO:0000313" key="2">
    <source>
        <dbReference type="EMBL" id="KAI3433839.1"/>
    </source>
</evidence>
<gene>
    <name evidence="2" type="ORF">D9Q98_003642</name>
</gene>
<feature type="compositionally biased region" description="Low complexity" evidence="1">
    <location>
        <begin position="449"/>
        <end position="458"/>
    </location>
</feature>
<dbReference type="AlphaFoldDB" id="A0A9D4TTH3"/>
<dbReference type="GO" id="GO:0003713">
    <property type="term" value="F:transcription coactivator activity"/>
    <property type="evidence" value="ECO:0007669"/>
    <property type="project" value="TreeGrafter"/>
</dbReference>
<feature type="region of interest" description="Disordered" evidence="1">
    <location>
        <begin position="1"/>
        <end position="26"/>
    </location>
</feature>
<reference evidence="2" key="2">
    <citation type="submission" date="2020-11" db="EMBL/GenBank/DDBJ databases">
        <authorList>
            <person name="Cecchin M."/>
            <person name="Marcolungo L."/>
            <person name="Rossato M."/>
            <person name="Girolomoni L."/>
            <person name="Cosentino E."/>
            <person name="Cuine S."/>
            <person name="Li-Beisson Y."/>
            <person name="Delledonne M."/>
            <person name="Ballottari M."/>
        </authorList>
    </citation>
    <scope>NUCLEOTIDE SEQUENCE</scope>
    <source>
        <strain evidence="2">211/11P</strain>
        <tissue evidence="2">Whole cell</tissue>
    </source>
</reference>
<feature type="compositionally biased region" description="Low complexity" evidence="1">
    <location>
        <begin position="206"/>
        <end position="220"/>
    </location>
</feature>
<dbReference type="Proteomes" id="UP001055712">
    <property type="component" value="Unassembled WGS sequence"/>
</dbReference>
<dbReference type="OrthoDB" id="514817at2759"/>
<dbReference type="InterPro" id="IPR051647">
    <property type="entry name" value="Mediator_comp_sub12"/>
</dbReference>
<dbReference type="PANTHER" id="PTHR46007:SF8">
    <property type="entry name" value="C2H2-TYPE DOMAIN-CONTAINING PROTEIN"/>
    <property type="match status" value="1"/>
</dbReference>
<proteinExistence type="predicted"/>
<feature type="region of interest" description="Disordered" evidence="1">
    <location>
        <begin position="499"/>
        <end position="521"/>
    </location>
</feature>
<feature type="region of interest" description="Disordered" evidence="1">
    <location>
        <begin position="206"/>
        <end position="258"/>
    </location>
</feature>
<accession>A0A9D4TTH3</accession>